<evidence type="ECO:0000313" key="4">
    <source>
        <dbReference type="Proteomes" id="UP000777265"/>
    </source>
</evidence>
<comment type="caution">
    <text evidence="3">The sequence shown here is derived from an EMBL/GenBank/DDBJ whole genome shotgun (WGS) entry which is preliminary data.</text>
</comment>
<protein>
    <submittedName>
        <fullName evidence="3">CerR family C-terminal domain-containing protein</fullName>
    </submittedName>
</protein>
<feature type="DNA-binding region" description="H-T-H motif" evidence="2">
    <location>
        <begin position="32"/>
        <end position="51"/>
    </location>
</feature>
<keyword evidence="1 2" id="KW-0238">DNA-binding</keyword>
<evidence type="ECO:0000256" key="1">
    <source>
        <dbReference type="ARBA" id="ARBA00023125"/>
    </source>
</evidence>
<organism evidence="3 4">
    <name type="scientific">Syntrophorhabdus aromaticivorans</name>
    <dbReference type="NCBI Taxonomy" id="328301"/>
    <lineage>
        <taxon>Bacteria</taxon>
        <taxon>Pseudomonadati</taxon>
        <taxon>Thermodesulfobacteriota</taxon>
        <taxon>Syntrophorhabdia</taxon>
        <taxon>Syntrophorhabdales</taxon>
        <taxon>Syntrophorhabdaceae</taxon>
        <taxon>Syntrophorhabdus</taxon>
    </lineage>
</organism>
<proteinExistence type="predicted"/>
<evidence type="ECO:0000256" key="2">
    <source>
        <dbReference type="PROSITE-ProRule" id="PRU00335"/>
    </source>
</evidence>
<gene>
    <name evidence="3" type="ORF">GXY80_10425</name>
</gene>
<dbReference type="InterPro" id="IPR015292">
    <property type="entry name" value="Tscrpt_reg_YbiH_C"/>
</dbReference>
<sequence length="227" mass="25457">MKILRQDAARTRKSLLTAAAEVFAEKGYRNATIAEISKRAGTNIAAISYHFGGKEALYREAWRHALRESVEAHPPDGGIDMNAPPEQRLAGQMAALLRRINDSRNKEFWISYKEMANPTGLLDEVMQEEIKPLRRRTIALVREVLGPGHSEKKIQFCATSIVGLCVIPTLINMVEKRHDDRESESLRVDDIEGYAKHVVAFSLAGMGAVRNKSEESINSHQRGSYEE</sequence>
<dbReference type="InterPro" id="IPR001647">
    <property type="entry name" value="HTH_TetR"/>
</dbReference>
<dbReference type="Gene3D" id="1.10.10.60">
    <property type="entry name" value="Homeodomain-like"/>
    <property type="match status" value="1"/>
</dbReference>
<dbReference type="Pfam" id="PF00440">
    <property type="entry name" value="TetR_N"/>
    <property type="match status" value="1"/>
</dbReference>
<dbReference type="PRINTS" id="PR00455">
    <property type="entry name" value="HTHTETR"/>
</dbReference>
<dbReference type="GO" id="GO:0003700">
    <property type="term" value="F:DNA-binding transcription factor activity"/>
    <property type="evidence" value="ECO:0007669"/>
    <property type="project" value="TreeGrafter"/>
</dbReference>
<dbReference type="SUPFAM" id="SSF48498">
    <property type="entry name" value="Tetracyclin repressor-like, C-terminal domain"/>
    <property type="match status" value="1"/>
</dbReference>
<dbReference type="PANTHER" id="PTHR30055">
    <property type="entry name" value="HTH-TYPE TRANSCRIPTIONAL REGULATOR RUTR"/>
    <property type="match status" value="1"/>
</dbReference>
<dbReference type="Gene3D" id="1.10.357.10">
    <property type="entry name" value="Tetracycline Repressor, domain 2"/>
    <property type="match status" value="1"/>
</dbReference>
<name>A0A351U4R4_9BACT</name>
<reference evidence="3" key="2">
    <citation type="submission" date="2020-01" db="EMBL/GenBank/DDBJ databases">
        <authorList>
            <person name="Campanaro S."/>
        </authorList>
    </citation>
    <scope>NUCLEOTIDE SEQUENCE</scope>
    <source>
        <strain evidence="3">AS06rmzACSIP_7</strain>
    </source>
</reference>
<dbReference type="STRING" id="909663.GCA_000512235_02013"/>
<dbReference type="PROSITE" id="PS50977">
    <property type="entry name" value="HTH_TETR_2"/>
    <property type="match status" value="1"/>
</dbReference>
<reference evidence="3" key="1">
    <citation type="journal article" date="2020" name="Biotechnol. Biofuels">
        <title>New insights from the biogas microbiome by comprehensive genome-resolved metagenomics of nearly 1600 species originating from multiple anaerobic digesters.</title>
        <authorList>
            <person name="Campanaro S."/>
            <person name="Treu L."/>
            <person name="Rodriguez-R L.M."/>
            <person name="Kovalovszki A."/>
            <person name="Ziels R.M."/>
            <person name="Maus I."/>
            <person name="Zhu X."/>
            <person name="Kougias P.G."/>
            <person name="Basile A."/>
            <person name="Luo G."/>
            <person name="Schluter A."/>
            <person name="Konstantinidis K.T."/>
            <person name="Angelidaki I."/>
        </authorList>
    </citation>
    <scope>NUCLEOTIDE SEQUENCE</scope>
    <source>
        <strain evidence="3">AS06rmzACSIP_7</strain>
    </source>
</reference>
<dbReference type="AlphaFoldDB" id="A0A351U4R4"/>
<dbReference type="PANTHER" id="PTHR30055:SF223">
    <property type="entry name" value="HTH-TYPE TRANSCRIPTIONAL REGULATOR UIDR"/>
    <property type="match status" value="1"/>
</dbReference>
<dbReference type="InterPro" id="IPR036271">
    <property type="entry name" value="Tet_transcr_reg_TetR-rel_C_sf"/>
</dbReference>
<evidence type="ECO:0000313" key="3">
    <source>
        <dbReference type="EMBL" id="NLW35878.1"/>
    </source>
</evidence>
<dbReference type="InterPro" id="IPR009057">
    <property type="entry name" value="Homeodomain-like_sf"/>
</dbReference>
<dbReference type="SUPFAM" id="SSF46689">
    <property type="entry name" value="Homeodomain-like"/>
    <property type="match status" value="1"/>
</dbReference>
<dbReference type="Pfam" id="PF09209">
    <property type="entry name" value="CecR_C"/>
    <property type="match status" value="1"/>
</dbReference>
<dbReference type="GO" id="GO:0000976">
    <property type="term" value="F:transcription cis-regulatory region binding"/>
    <property type="evidence" value="ECO:0007669"/>
    <property type="project" value="TreeGrafter"/>
</dbReference>
<accession>A0A351U4R4</accession>
<dbReference type="EMBL" id="JAAYEE010000180">
    <property type="protein sequence ID" value="NLW35878.1"/>
    <property type="molecule type" value="Genomic_DNA"/>
</dbReference>
<dbReference type="Proteomes" id="UP000777265">
    <property type="component" value="Unassembled WGS sequence"/>
</dbReference>
<dbReference type="InterPro" id="IPR050109">
    <property type="entry name" value="HTH-type_TetR-like_transc_reg"/>
</dbReference>